<comment type="subcellular location">
    <subcellularLocation>
        <location evidence="1">Secreted</location>
    </subcellularLocation>
</comment>
<accession>A0A2A2JNF2</accession>
<gene>
    <name evidence="6" type="ORF">WR25_24336</name>
</gene>
<evidence type="ECO:0008006" key="8">
    <source>
        <dbReference type="Google" id="ProtNLM"/>
    </source>
</evidence>
<dbReference type="AlphaFoldDB" id="A0A2A2JNF2"/>
<comment type="similarity">
    <text evidence="2">Belongs to the nematode transthyretin-like family.</text>
</comment>
<sequence length="161" mass="18355">MKNTSRLICLLLAAYLPSELFASKYTDSILTKSTAAKGILRCGKTPLKDAHVWLFRNTTLQDDDILDYVVTGPDGSFSLEGHTGGRPSENMGIKPKLRFFHKCDHTKDSYRVFNFAYNETYTNLGRITRKTFDLGEFNLQLQMPGETTEKKLYEGKPKKFE</sequence>
<dbReference type="Proteomes" id="UP000218231">
    <property type="component" value="Unassembled WGS sequence"/>
</dbReference>
<dbReference type="Pfam" id="PF01060">
    <property type="entry name" value="TTR-52"/>
    <property type="match status" value="1"/>
</dbReference>
<dbReference type="InterPro" id="IPR001534">
    <property type="entry name" value="Transthyretin-like"/>
</dbReference>
<dbReference type="PANTHER" id="PTHR21700">
    <property type="entry name" value="TRANSTHYRETIN-LIKE FAMILY PROTEIN-RELATED"/>
    <property type="match status" value="1"/>
</dbReference>
<dbReference type="InterPro" id="IPR038479">
    <property type="entry name" value="Transthyretin-like_sf"/>
</dbReference>
<feature type="chain" id="PRO_5012832994" description="Transthyretin/hydroxyisourate hydrolase domain-containing protein" evidence="5">
    <location>
        <begin position="23"/>
        <end position="161"/>
    </location>
</feature>
<keyword evidence="7" id="KW-1185">Reference proteome</keyword>
<evidence type="ECO:0000256" key="4">
    <source>
        <dbReference type="ARBA" id="ARBA00022729"/>
    </source>
</evidence>
<comment type="caution">
    <text evidence="6">The sequence shown here is derived from an EMBL/GenBank/DDBJ whole genome shotgun (WGS) entry which is preliminary data.</text>
</comment>
<name>A0A2A2JNF2_9BILA</name>
<evidence type="ECO:0000313" key="7">
    <source>
        <dbReference type="Proteomes" id="UP000218231"/>
    </source>
</evidence>
<protein>
    <recommendedName>
        <fullName evidence="8">Transthyretin/hydroxyisourate hydrolase domain-containing protein</fullName>
    </recommendedName>
</protein>
<keyword evidence="4 5" id="KW-0732">Signal</keyword>
<organism evidence="6 7">
    <name type="scientific">Diploscapter pachys</name>
    <dbReference type="NCBI Taxonomy" id="2018661"/>
    <lineage>
        <taxon>Eukaryota</taxon>
        <taxon>Metazoa</taxon>
        <taxon>Ecdysozoa</taxon>
        <taxon>Nematoda</taxon>
        <taxon>Chromadorea</taxon>
        <taxon>Rhabditida</taxon>
        <taxon>Rhabditina</taxon>
        <taxon>Rhabditomorpha</taxon>
        <taxon>Rhabditoidea</taxon>
        <taxon>Rhabditidae</taxon>
        <taxon>Diploscapter</taxon>
    </lineage>
</organism>
<evidence type="ECO:0000256" key="1">
    <source>
        <dbReference type="ARBA" id="ARBA00004613"/>
    </source>
</evidence>
<dbReference type="GO" id="GO:0009986">
    <property type="term" value="C:cell surface"/>
    <property type="evidence" value="ECO:0007669"/>
    <property type="project" value="InterPro"/>
</dbReference>
<dbReference type="PANTHER" id="PTHR21700:SF48">
    <property type="entry name" value="TRANSTHYRETIN-LIKE FAMILY PROTEIN"/>
    <property type="match status" value="1"/>
</dbReference>
<evidence type="ECO:0000256" key="5">
    <source>
        <dbReference type="SAM" id="SignalP"/>
    </source>
</evidence>
<proteinExistence type="inferred from homology"/>
<dbReference type="Gene3D" id="2.60.40.3330">
    <property type="match status" value="1"/>
</dbReference>
<evidence type="ECO:0000256" key="2">
    <source>
        <dbReference type="ARBA" id="ARBA00010112"/>
    </source>
</evidence>
<dbReference type="OrthoDB" id="5811720at2759"/>
<feature type="signal peptide" evidence="5">
    <location>
        <begin position="1"/>
        <end position="22"/>
    </location>
</feature>
<dbReference type="EMBL" id="LIAE01010320">
    <property type="protein sequence ID" value="PAV63245.1"/>
    <property type="molecule type" value="Genomic_DNA"/>
</dbReference>
<evidence type="ECO:0000313" key="6">
    <source>
        <dbReference type="EMBL" id="PAV63245.1"/>
    </source>
</evidence>
<dbReference type="GO" id="GO:0005576">
    <property type="term" value="C:extracellular region"/>
    <property type="evidence" value="ECO:0007669"/>
    <property type="project" value="UniProtKB-SubCell"/>
</dbReference>
<keyword evidence="3" id="KW-0964">Secreted</keyword>
<reference evidence="6 7" key="1">
    <citation type="journal article" date="2017" name="Curr. Biol.">
        <title>Genome architecture and evolution of a unichromosomal asexual nematode.</title>
        <authorList>
            <person name="Fradin H."/>
            <person name="Zegar C."/>
            <person name="Gutwein M."/>
            <person name="Lucas J."/>
            <person name="Kovtun M."/>
            <person name="Corcoran D."/>
            <person name="Baugh L.R."/>
            <person name="Kiontke K."/>
            <person name="Gunsalus K."/>
            <person name="Fitch D.H."/>
            <person name="Piano F."/>
        </authorList>
    </citation>
    <scope>NUCLEOTIDE SEQUENCE [LARGE SCALE GENOMIC DNA]</scope>
    <source>
        <strain evidence="6">PF1309</strain>
    </source>
</reference>
<evidence type="ECO:0000256" key="3">
    <source>
        <dbReference type="ARBA" id="ARBA00022525"/>
    </source>
</evidence>